<dbReference type="AlphaFoldDB" id="A0A347UEK3"/>
<keyword evidence="2" id="KW-0472">Membrane</keyword>
<dbReference type="Proteomes" id="UP000261704">
    <property type="component" value="Chromosome"/>
</dbReference>
<dbReference type="Pfam" id="PF10112">
    <property type="entry name" value="Halogen_Hydrol"/>
    <property type="match status" value="1"/>
</dbReference>
<keyword evidence="2" id="KW-1133">Transmembrane helix</keyword>
<protein>
    <recommendedName>
        <fullName evidence="5">5-bromo-4-chloroindolyl phosphate hydrolysis protein</fullName>
    </recommendedName>
</protein>
<dbReference type="InterPro" id="IPR018770">
    <property type="entry name" value="ChloroindolylP_hydrolase"/>
</dbReference>
<keyword evidence="4" id="KW-1185">Reference proteome</keyword>
<evidence type="ECO:0000256" key="1">
    <source>
        <dbReference type="SAM" id="MobiDB-lite"/>
    </source>
</evidence>
<gene>
    <name evidence="3" type="ORF">BAR1_04620</name>
</gene>
<organism evidence="3 4">
    <name type="scientific">Profundibacter amoris</name>
    <dbReference type="NCBI Taxonomy" id="2171755"/>
    <lineage>
        <taxon>Bacteria</taxon>
        <taxon>Pseudomonadati</taxon>
        <taxon>Pseudomonadota</taxon>
        <taxon>Alphaproteobacteria</taxon>
        <taxon>Rhodobacterales</taxon>
        <taxon>Paracoccaceae</taxon>
        <taxon>Profundibacter</taxon>
    </lineage>
</organism>
<sequence>MAKRFKGEFSPDGSIERGKSPVQISASRRAMWRANVLFFVPLPLAFRAFFKDPEGLALNLLAFGVLVLAAWLTRDGVRAQVAYEERRVARRPAIPRKIFGSVLTGIGLFIAGYASGGVFSALIFGLLGVVLHGLAFGPDPMTDKGMEGIDGFQTERVARVVDKAEKRLAEMSDAILRAGDRKIEDRVAQFQTTVRDMLRTVEEDPRDLTAARKYLSVYLQGARDATVKFADLYSRTRDPKAREDYAALLEDLETNFAAKTEKLMLDDRSDLDVEIEVLRERLQREGIRPTGPVGPKV</sequence>
<evidence type="ECO:0008006" key="5">
    <source>
        <dbReference type="Google" id="ProtNLM"/>
    </source>
</evidence>
<dbReference type="RefSeq" id="WP_118941939.1">
    <property type="nucleotide sequence ID" value="NZ_CP032125.1"/>
</dbReference>
<dbReference type="KEGG" id="pamo:BAR1_04620"/>
<evidence type="ECO:0000313" key="4">
    <source>
        <dbReference type="Proteomes" id="UP000261704"/>
    </source>
</evidence>
<evidence type="ECO:0000256" key="2">
    <source>
        <dbReference type="SAM" id="Phobius"/>
    </source>
</evidence>
<evidence type="ECO:0000313" key="3">
    <source>
        <dbReference type="EMBL" id="AXX97281.1"/>
    </source>
</evidence>
<name>A0A347UEK3_9RHOB</name>
<dbReference type="OrthoDB" id="7375296at2"/>
<dbReference type="EMBL" id="CP032125">
    <property type="protein sequence ID" value="AXX97281.1"/>
    <property type="molecule type" value="Genomic_DNA"/>
</dbReference>
<feature type="transmembrane region" description="Helical" evidence="2">
    <location>
        <begin position="56"/>
        <end position="73"/>
    </location>
</feature>
<feature type="region of interest" description="Disordered" evidence="1">
    <location>
        <begin position="1"/>
        <end position="20"/>
    </location>
</feature>
<reference evidence="3 4" key="1">
    <citation type="submission" date="2018-09" db="EMBL/GenBank/DDBJ databases">
        <title>Profundibacter amoris BAR1 gen. nov., sp. nov., a new member of the Roseobacter clade isolated at Lokis Castle Vent Field on the Arctic Mid-Oceanic Ridge.</title>
        <authorList>
            <person name="Le Moine Bauer S."/>
            <person name="Sjoeberg A.G."/>
            <person name="L'Haridon S."/>
            <person name="Stokke R."/>
            <person name="Roalkvam I."/>
            <person name="Steen I.H."/>
            <person name="Dahle H."/>
        </authorList>
    </citation>
    <scope>NUCLEOTIDE SEQUENCE [LARGE SCALE GENOMIC DNA]</scope>
    <source>
        <strain evidence="3 4">BAR1</strain>
    </source>
</reference>
<proteinExistence type="predicted"/>
<feature type="transmembrane region" description="Helical" evidence="2">
    <location>
        <begin position="94"/>
        <end position="113"/>
    </location>
</feature>
<feature type="compositionally biased region" description="Basic and acidic residues" evidence="1">
    <location>
        <begin position="1"/>
        <end position="19"/>
    </location>
</feature>
<keyword evidence="2" id="KW-0812">Transmembrane</keyword>
<feature type="transmembrane region" description="Helical" evidence="2">
    <location>
        <begin position="30"/>
        <end position="50"/>
    </location>
</feature>
<accession>A0A347UEK3</accession>